<keyword evidence="7 12" id="KW-0812">Transmembrane</keyword>
<feature type="transmembrane region" description="Helical" evidence="12">
    <location>
        <begin position="839"/>
        <end position="862"/>
    </location>
</feature>
<feature type="transmembrane region" description="Helical" evidence="12">
    <location>
        <begin position="146"/>
        <end position="177"/>
    </location>
</feature>
<dbReference type="Pfam" id="PF01699">
    <property type="entry name" value="Na_Ca_ex"/>
    <property type="match status" value="4"/>
</dbReference>
<feature type="transmembrane region" description="Helical" evidence="12">
    <location>
        <begin position="317"/>
        <end position="336"/>
    </location>
</feature>
<feature type="transmembrane region" description="Helical" evidence="12">
    <location>
        <begin position="720"/>
        <end position="744"/>
    </location>
</feature>
<feature type="transmembrane region" description="Helical" evidence="12">
    <location>
        <begin position="348"/>
        <end position="369"/>
    </location>
</feature>
<proteinExistence type="inferred from homology"/>
<keyword evidence="8" id="KW-0106">Calcium</keyword>
<dbReference type="InterPro" id="IPR004713">
    <property type="entry name" value="CaH_exchang"/>
</dbReference>
<feature type="transmembrane region" description="Helical" evidence="12">
    <location>
        <begin position="869"/>
        <end position="895"/>
    </location>
</feature>
<keyword evidence="3" id="KW-0813">Transport</keyword>
<evidence type="ECO:0000256" key="2">
    <source>
        <dbReference type="ARBA" id="ARBA00008248"/>
    </source>
</evidence>
<evidence type="ECO:0000256" key="10">
    <source>
        <dbReference type="ARBA" id="ARBA00023065"/>
    </source>
</evidence>
<dbReference type="PANTHER" id="PTHR31503">
    <property type="entry name" value="VACUOLAR CALCIUM ION TRANSPORTER"/>
    <property type="match status" value="1"/>
</dbReference>
<evidence type="ECO:0000256" key="12">
    <source>
        <dbReference type="SAM" id="Phobius"/>
    </source>
</evidence>
<keyword evidence="15" id="KW-1185">Reference proteome</keyword>
<feature type="transmembrane region" description="Helical" evidence="12">
    <location>
        <begin position="189"/>
        <end position="211"/>
    </location>
</feature>
<evidence type="ECO:0000256" key="11">
    <source>
        <dbReference type="ARBA" id="ARBA00023136"/>
    </source>
</evidence>
<keyword evidence="4" id="KW-0050">Antiport</keyword>
<organism evidence="14 15">
    <name type="scientific">Linum tenue</name>
    <dbReference type="NCBI Taxonomy" id="586396"/>
    <lineage>
        <taxon>Eukaryota</taxon>
        <taxon>Viridiplantae</taxon>
        <taxon>Streptophyta</taxon>
        <taxon>Embryophyta</taxon>
        <taxon>Tracheophyta</taxon>
        <taxon>Spermatophyta</taxon>
        <taxon>Magnoliopsida</taxon>
        <taxon>eudicotyledons</taxon>
        <taxon>Gunneridae</taxon>
        <taxon>Pentapetalae</taxon>
        <taxon>rosids</taxon>
        <taxon>fabids</taxon>
        <taxon>Malpighiales</taxon>
        <taxon>Linaceae</taxon>
        <taxon>Linum</taxon>
    </lineage>
</organism>
<evidence type="ECO:0000256" key="8">
    <source>
        <dbReference type="ARBA" id="ARBA00022837"/>
    </source>
</evidence>
<feature type="transmembrane region" description="Helical" evidence="12">
    <location>
        <begin position="901"/>
        <end position="920"/>
    </location>
</feature>
<comment type="similarity">
    <text evidence="2">Belongs to the Ca(2+):cation antiporter (CaCA) (TC 2.A.19) family. Cation/proton exchanger (CAX) subfamily.</text>
</comment>
<evidence type="ECO:0000259" key="13">
    <source>
        <dbReference type="Pfam" id="PF01699"/>
    </source>
</evidence>
<sequence length="952" mass="105909">MTSGDFVKDARLVEEMVNVEEGGKVVPSSLESGSSSVEMGRSFDHFEQDHHDTLVYSLWPRLVLKSVCTVLLRARIKVLLPFGPLAIFINYYTADPGWVFFLSLLGITPLAERLGYATDNPSCMATTNYSDAGRLRTTRDRQSGQITYVFLISSVVGGLLNATFGNATEMIVSIYALKSGMVRVVQQSLLGSILSNLLMVLGCAFFIGGIVHREKKVQVFNKAAAVVDSGLLLVAVMGIMIPGVLHSTNTEVQLGKSELSLSRFSSCTMLLAYATYLFFQLKSHSYLYNPVHQEDVPDEEGQCILEEEVPEITQWEAISWLAILTFWVSVLSGYLVDAIQGASESLHLPMGFINVILIPIAGNSAAYATTIMFAIKDKLDITLGVAIGSSTQIAMFAIPFYVVVGWIVNQPMDLNFHLFETATLLITVVIVAYTLQCARRRWFLLAGSYLEFPSENDSNLLIEQSRVEMATRRSYEQFEGDDRLRRHDDGFAGGGWYWPRYVWKSVCTVLLGGRIKILMPFGPLAIFVSYYTGDPGWVFCLSLLGIIPLAERLGYATEQIAYYTGPTGMAKTETCINIIISLCVRKVVNPLSDHQPDQTNWIASWSVEPVWLTSFAFSGSWRSVKCNVWKCNRNDRINFRAEERNDKRNPTVFGSLLGSILSNLLMVLGCAFFIGGIVHREKKVQVFNKVKSHHLLVLHFQFLDRSTSLLMNGSLVNTQAAAIMDSAVLLVGVMVITTVQLVALSTDDVEVQLSKLELPLSRFSSCLMLIVYAAYLFFQLKSHHSLYNPNLQNQEEVPDEESNRHMEEDDFPETSQWEAISWLAILTGASESLHFPTSFINVILVPIAGNSAAYATTIMFAIKDKLDISLAVAIGSSTQIAMFAIPFYVVVGWIVKQPMDLDFQLFETATLFISMLITAYSLQEGRSSYMKGLVLILCYCVVGAGFFLHVDR</sequence>
<feature type="transmembrane region" description="Helical" evidence="12">
    <location>
        <begin position="932"/>
        <end position="950"/>
    </location>
</feature>
<dbReference type="GO" id="GO:0009705">
    <property type="term" value="C:plant-type vacuole membrane"/>
    <property type="evidence" value="ECO:0007669"/>
    <property type="project" value="TreeGrafter"/>
</dbReference>
<evidence type="ECO:0000256" key="5">
    <source>
        <dbReference type="ARBA" id="ARBA00022554"/>
    </source>
</evidence>
<feature type="domain" description="Sodium/calcium exchanger membrane region" evidence="13">
    <location>
        <begin position="651"/>
        <end position="780"/>
    </location>
</feature>
<feature type="transmembrane region" description="Helical" evidence="12">
    <location>
        <begin position="223"/>
        <end position="241"/>
    </location>
</feature>
<dbReference type="PANTHER" id="PTHR31503:SF22">
    <property type="entry name" value="VACUOLAR CALCIUM ION TRANSPORTER"/>
    <property type="match status" value="1"/>
</dbReference>
<dbReference type="FunFam" id="1.20.1420.30:FF:000012">
    <property type="entry name" value="Vacuolar cation/proton exchanger"/>
    <property type="match status" value="1"/>
</dbReference>
<dbReference type="Gene3D" id="1.20.1420.30">
    <property type="entry name" value="NCX, central ion-binding region"/>
    <property type="match status" value="3"/>
</dbReference>
<evidence type="ECO:0000256" key="1">
    <source>
        <dbReference type="ARBA" id="ARBA00004128"/>
    </source>
</evidence>
<dbReference type="InterPro" id="IPR004837">
    <property type="entry name" value="NaCa_Exmemb"/>
</dbReference>
<feature type="transmembrane region" description="Helical" evidence="12">
    <location>
        <begin position="652"/>
        <end position="678"/>
    </location>
</feature>
<protein>
    <recommendedName>
        <fullName evidence="13">Sodium/calcium exchanger membrane region domain-containing protein</fullName>
    </recommendedName>
</protein>
<comment type="subcellular location">
    <subcellularLocation>
        <location evidence="1">Vacuole membrane</location>
        <topology evidence="1">Multi-pass membrane protein</topology>
    </subcellularLocation>
</comment>
<dbReference type="GO" id="GO:0006874">
    <property type="term" value="P:intracellular calcium ion homeostasis"/>
    <property type="evidence" value="ECO:0007669"/>
    <property type="project" value="TreeGrafter"/>
</dbReference>
<dbReference type="GO" id="GO:0015369">
    <property type="term" value="F:calcium:proton antiporter activity"/>
    <property type="evidence" value="ECO:0007669"/>
    <property type="project" value="InterPro"/>
</dbReference>
<accession>A0AAV0JLY2</accession>
<dbReference type="InterPro" id="IPR044880">
    <property type="entry name" value="NCX_ion-bd_dom_sf"/>
</dbReference>
<keyword evidence="5" id="KW-0926">Vacuole</keyword>
<name>A0AAV0JLY2_9ROSI</name>
<evidence type="ECO:0000256" key="7">
    <source>
        <dbReference type="ARBA" id="ARBA00022692"/>
    </source>
</evidence>
<comment type="caution">
    <text evidence="14">The sequence shown here is derived from an EMBL/GenBank/DDBJ whole genome shotgun (WGS) entry which is preliminary data.</text>
</comment>
<keyword evidence="10" id="KW-0406">Ion transport</keyword>
<feature type="domain" description="Sodium/calcium exchanger membrane region" evidence="13">
    <location>
        <begin position="827"/>
        <end position="942"/>
    </location>
</feature>
<keyword evidence="9 12" id="KW-1133">Transmembrane helix</keyword>
<gene>
    <name evidence="14" type="ORF">LITE_LOCUS14792</name>
</gene>
<evidence type="ECO:0000313" key="15">
    <source>
        <dbReference type="Proteomes" id="UP001154282"/>
    </source>
</evidence>
<feature type="domain" description="Sodium/calcium exchanger membrane region" evidence="13">
    <location>
        <begin position="98"/>
        <end position="281"/>
    </location>
</feature>
<keyword evidence="11 12" id="KW-0472">Membrane</keyword>
<dbReference type="Proteomes" id="UP001154282">
    <property type="component" value="Unassembled WGS sequence"/>
</dbReference>
<feature type="transmembrane region" description="Helical" evidence="12">
    <location>
        <begin position="261"/>
        <end position="279"/>
    </location>
</feature>
<evidence type="ECO:0000256" key="6">
    <source>
        <dbReference type="ARBA" id="ARBA00022568"/>
    </source>
</evidence>
<feature type="domain" description="Sodium/calcium exchanger membrane region" evidence="13">
    <location>
        <begin position="318"/>
        <end position="436"/>
    </location>
</feature>
<feature type="transmembrane region" description="Helical" evidence="12">
    <location>
        <begin position="414"/>
        <end position="435"/>
    </location>
</feature>
<feature type="transmembrane region" description="Helical" evidence="12">
    <location>
        <begin position="381"/>
        <end position="408"/>
    </location>
</feature>
<evidence type="ECO:0000256" key="9">
    <source>
        <dbReference type="ARBA" id="ARBA00022989"/>
    </source>
</evidence>
<evidence type="ECO:0000256" key="4">
    <source>
        <dbReference type="ARBA" id="ARBA00022449"/>
    </source>
</evidence>
<evidence type="ECO:0000256" key="3">
    <source>
        <dbReference type="ARBA" id="ARBA00022448"/>
    </source>
</evidence>
<dbReference type="NCBIfam" id="TIGR00378">
    <property type="entry name" value="cax"/>
    <property type="match status" value="1"/>
</dbReference>
<reference evidence="14" key="1">
    <citation type="submission" date="2022-08" db="EMBL/GenBank/DDBJ databases">
        <authorList>
            <person name="Gutierrez-Valencia J."/>
        </authorList>
    </citation>
    <scope>NUCLEOTIDE SEQUENCE</scope>
</reference>
<feature type="transmembrane region" description="Helical" evidence="12">
    <location>
        <begin position="756"/>
        <end position="778"/>
    </location>
</feature>
<dbReference type="AlphaFoldDB" id="A0AAV0JLY2"/>
<dbReference type="InterPro" id="IPR004798">
    <property type="entry name" value="CAX-like"/>
</dbReference>
<keyword evidence="6" id="KW-0109">Calcium transport</keyword>
<evidence type="ECO:0000313" key="14">
    <source>
        <dbReference type="EMBL" id="CAI0410492.1"/>
    </source>
</evidence>
<dbReference type="EMBL" id="CAMGYJ010000005">
    <property type="protein sequence ID" value="CAI0410492.1"/>
    <property type="molecule type" value="Genomic_DNA"/>
</dbReference>